<organism evidence="1">
    <name type="scientific">uncultured Caudovirales phage</name>
    <dbReference type="NCBI Taxonomy" id="2100421"/>
    <lineage>
        <taxon>Viruses</taxon>
        <taxon>Duplodnaviria</taxon>
        <taxon>Heunggongvirae</taxon>
        <taxon>Uroviricota</taxon>
        <taxon>Caudoviricetes</taxon>
        <taxon>Peduoviridae</taxon>
        <taxon>Maltschvirus</taxon>
        <taxon>Maltschvirus maltsch</taxon>
    </lineage>
</organism>
<proteinExistence type="predicted"/>
<evidence type="ECO:0008006" key="2">
    <source>
        <dbReference type="Google" id="ProtNLM"/>
    </source>
</evidence>
<name>A0A6J5NQT4_9CAUD</name>
<accession>A0A6J5NQT4</accession>
<protein>
    <recommendedName>
        <fullName evidence="2">Collagen triple helix repeat</fullName>
    </recommendedName>
</protein>
<reference evidence="1" key="1">
    <citation type="submission" date="2020-04" db="EMBL/GenBank/DDBJ databases">
        <authorList>
            <person name="Chiriac C."/>
            <person name="Salcher M."/>
            <person name="Ghai R."/>
            <person name="Kavagutti S V."/>
        </authorList>
    </citation>
    <scope>NUCLEOTIDE SEQUENCE</scope>
</reference>
<sequence>MNQHPIMVEAPEPIVLAKDTFLKLEDGKYVLSTEALPVGPAGPQGISGMIGPKGDRGSVGPAGNVTVIEKFVLAFQMPRTTVVVDRPSAKHIVTAVSEPEPFKLPTAYPVTEFDLVKCHDPFVARNRERIRWMIVRLRQLEQDLKGVKTEWEKRFLRGQAYDQLHYLAAQLR</sequence>
<evidence type="ECO:0000313" key="1">
    <source>
        <dbReference type="EMBL" id="CAB4162130.1"/>
    </source>
</evidence>
<gene>
    <name evidence="1" type="ORF">UFOVP777_23</name>
</gene>
<dbReference type="EMBL" id="LR796723">
    <property type="protein sequence ID" value="CAB4162130.1"/>
    <property type="molecule type" value="Genomic_DNA"/>
</dbReference>